<organism evidence="14 15">
    <name type="scientific">Clathrus columnatus</name>
    <dbReference type="NCBI Taxonomy" id="1419009"/>
    <lineage>
        <taxon>Eukaryota</taxon>
        <taxon>Fungi</taxon>
        <taxon>Dikarya</taxon>
        <taxon>Basidiomycota</taxon>
        <taxon>Agaricomycotina</taxon>
        <taxon>Agaricomycetes</taxon>
        <taxon>Phallomycetidae</taxon>
        <taxon>Phallales</taxon>
        <taxon>Clathraceae</taxon>
        <taxon>Clathrus</taxon>
    </lineage>
</organism>
<dbReference type="InterPro" id="IPR051658">
    <property type="entry name" value="UBLCP1"/>
</dbReference>
<reference evidence="14" key="1">
    <citation type="submission" date="2021-10" db="EMBL/GenBank/DDBJ databases">
        <title>De novo Genome Assembly of Clathrus columnatus (Basidiomycota, Fungi) Using Illumina and Nanopore Sequence Data.</title>
        <authorList>
            <person name="Ogiso-Tanaka E."/>
            <person name="Itagaki H."/>
            <person name="Hosoya T."/>
            <person name="Hosaka K."/>
        </authorList>
    </citation>
    <scope>NUCLEOTIDE SEQUENCE</scope>
    <source>
        <strain evidence="14">MO-923</strain>
    </source>
</reference>
<dbReference type="Pfam" id="PF03031">
    <property type="entry name" value="NIF"/>
    <property type="match status" value="1"/>
</dbReference>
<dbReference type="EMBL" id="BPWL01000007">
    <property type="protein sequence ID" value="GJJ12347.1"/>
    <property type="molecule type" value="Genomic_DNA"/>
</dbReference>
<protein>
    <recommendedName>
        <fullName evidence="3">protein-serine/threonine phosphatase</fullName>
        <ecNumber evidence="3">3.1.3.16</ecNumber>
    </recommendedName>
    <alternativeName>
        <fullName evidence="9">Nuclear proteasome inhibitor UBLCP1</fullName>
    </alternativeName>
</protein>
<feature type="domain" description="Ubiquitin-like" evidence="12">
    <location>
        <begin position="13"/>
        <end position="76"/>
    </location>
</feature>
<comment type="cofactor">
    <cofactor evidence="1">
        <name>Mg(2+)</name>
        <dbReference type="ChEBI" id="CHEBI:18420"/>
    </cofactor>
</comment>
<keyword evidence="5" id="KW-0378">Hydrolase</keyword>
<dbReference type="Proteomes" id="UP001050691">
    <property type="component" value="Unassembled WGS sequence"/>
</dbReference>
<dbReference type="EC" id="3.1.3.16" evidence="3"/>
<dbReference type="GO" id="GO:0046872">
    <property type="term" value="F:metal ion binding"/>
    <property type="evidence" value="ECO:0007669"/>
    <property type="project" value="UniProtKB-KW"/>
</dbReference>
<keyword evidence="7" id="KW-0904">Protein phosphatase</keyword>
<dbReference type="InterPro" id="IPR004274">
    <property type="entry name" value="FCP1_dom"/>
</dbReference>
<dbReference type="SMART" id="SM00577">
    <property type="entry name" value="CPDc"/>
    <property type="match status" value="1"/>
</dbReference>
<dbReference type="PROSITE" id="PS50053">
    <property type="entry name" value="UBIQUITIN_2"/>
    <property type="match status" value="1"/>
</dbReference>
<comment type="catalytic activity">
    <reaction evidence="11">
        <text>O-phospho-L-threonyl-[protein] + H2O = L-threonyl-[protein] + phosphate</text>
        <dbReference type="Rhea" id="RHEA:47004"/>
        <dbReference type="Rhea" id="RHEA-COMP:11060"/>
        <dbReference type="Rhea" id="RHEA-COMP:11605"/>
        <dbReference type="ChEBI" id="CHEBI:15377"/>
        <dbReference type="ChEBI" id="CHEBI:30013"/>
        <dbReference type="ChEBI" id="CHEBI:43474"/>
        <dbReference type="ChEBI" id="CHEBI:61977"/>
        <dbReference type="EC" id="3.1.3.16"/>
    </reaction>
</comment>
<name>A0AAV5ACH4_9AGAM</name>
<dbReference type="GO" id="GO:0004722">
    <property type="term" value="F:protein serine/threonine phosphatase activity"/>
    <property type="evidence" value="ECO:0007669"/>
    <property type="project" value="UniProtKB-EC"/>
</dbReference>
<dbReference type="InterPro" id="IPR000626">
    <property type="entry name" value="Ubiquitin-like_dom"/>
</dbReference>
<gene>
    <name evidence="14" type="ORF">Clacol_006588</name>
</gene>
<evidence type="ECO:0000256" key="4">
    <source>
        <dbReference type="ARBA" id="ARBA00022723"/>
    </source>
</evidence>
<comment type="caution">
    <text evidence="14">The sequence shown here is derived from an EMBL/GenBank/DDBJ whole genome shotgun (WGS) entry which is preliminary data.</text>
</comment>
<evidence type="ECO:0000256" key="7">
    <source>
        <dbReference type="ARBA" id="ARBA00022912"/>
    </source>
</evidence>
<evidence type="ECO:0000313" key="15">
    <source>
        <dbReference type="Proteomes" id="UP001050691"/>
    </source>
</evidence>
<dbReference type="PROSITE" id="PS50969">
    <property type="entry name" value="FCP1"/>
    <property type="match status" value="1"/>
</dbReference>
<keyword evidence="8" id="KW-0539">Nucleus</keyword>
<dbReference type="Gene3D" id="3.10.20.90">
    <property type="entry name" value="Phosphatidylinositol 3-kinase Catalytic Subunit, Chain A, domain 1"/>
    <property type="match status" value="1"/>
</dbReference>
<dbReference type="InterPro" id="IPR036412">
    <property type="entry name" value="HAD-like_sf"/>
</dbReference>
<evidence type="ECO:0000256" key="5">
    <source>
        <dbReference type="ARBA" id="ARBA00022801"/>
    </source>
</evidence>
<dbReference type="Gene3D" id="3.40.50.1000">
    <property type="entry name" value="HAD superfamily/HAD-like"/>
    <property type="match status" value="1"/>
</dbReference>
<dbReference type="GO" id="GO:0005634">
    <property type="term" value="C:nucleus"/>
    <property type="evidence" value="ECO:0007669"/>
    <property type="project" value="UniProtKB-SubCell"/>
</dbReference>
<keyword evidence="15" id="KW-1185">Reference proteome</keyword>
<keyword evidence="4" id="KW-0479">Metal-binding</keyword>
<evidence type="ECO:0000256" key="1">
    <source>
        <dbReference type="ARBA" id="ARBA00001946"/>
    </source>
</evidence>
<evidence type="ECO:0000256" key="3">
    <source>
        <dbReference type="ARBA" id="ARBA00013081"/>
    </source>
</evidence>
<keyword evidence="6" id="KW-0460">Magnesium</keyword>
<dbReference type="SUPFAM" id="SSF56784">
    <property type="entry name" value="HAD-like"/>
    <property type="match status" value="1"/>
</dbReference>
<evidence type="ECO:0000256" key="6">
    <source>
        <dbReference type="ARBA" id="ARBA00022842"/>
    </source>
</evidence>
<dbReference type="AlphaFoldDB" id="A0AAV5ACH4"/>
<dbReference type="InterPro" id="IPR029071">
    <property type="entry name" value="Ubiquitin-like_domsf"/>
</dbReference>
<dbReference type="NCBIfam" id="TIGR02245">
    <property type="entry name" value="HAD_IIID1"/>
    <property type="match status" value="1"/>
</dbReference>
<dbReference type="GO" id="GO:0090364">
    <property type="term" value="P:regulation of proteasome assembly"/>
    <property type="evidence" value="ECO:0007669"/>
    <property type="project" value="InterPro"/>
</dbReference>
<dbReference type="SUPFAM" id="SSF54236">
    <property type="entry name" value="Ubiquitin-like"/>
    <property type="match status" value="1"/>
</dbReference>
<comment type="subcellular location">
    <subcellularLocation>
        <location evidence="2">Nucleus</location>
    </subcellularLocation>
</comment>
<dbReference type="PANTHER" id="PTHR48493">
    <property type="entry name" value="UBIQUITIN-LIKE DOMAIN-CONTAINING CTD PHOSPHATASE 1"/>
    <property type="match status" value="1"/>
</dbReference>
<comment type="catalytic activity">
    <reaction evidence="10">
        <text>O-phospho-L-seryl-[protein] + H2O = L-seryl-[protein] + phosphate</text>
        <dbReference type="Rhea" id="RHEA:20629"/>
        <dbReference type="Rhea" id="RHEA-COMP:9863"/>
        <dbReference type="Rhea" id="RHEA-COMP:11604"/>
        <dbReference type="ChEBI" id="CHEBI:15377"/>
        <dbReference type="ChEBI" id="CHEBI:29999"/>
        <dbReference type="ChEBI" id="CHEBI:43474"/>
        <dbReference type="ChEBI" id="CHEBI:83421"/>
        <dbReference type="EC" id="3.1.3.16"/>
    </reaction>
</comment>
<dbReference type="InterPro" id="IPR011943">
    <property type="entry name" value="HAD-SF_hydro_IIID"/>
</dbReference>
<evidence type="ECO:0000256" key="10">
    <source>
        <dbReference type="ARBA" id="ARBA00047761"/>
    </source>
</evidence>
<dbReference type="PANTHER" id="PTHR48493:SF1">
    <property type="entry name" value="UBIQUITIN-LIKE DOMAIN-CONTAINING CTD PHOSPHATASE 1"/>
    <property type="match status" value="1"/>
</dbReference>
<evidence type="ECO:0000256" key="11">
    <source>
        <dbReference type="ARBA" id="ARBA00048336"/>
    </source>
</evidence>
<evidence type="ECO:0000313" key="14">
    <source>
        <dbReference type="EMBL" id="GJJ12347.1"/>
    </source>
</evidence>
<accession>A0AAV5ACH4</accession>
<evidence type="ECO:0000259" key="13">
    <source>
        <dbReference type="PROSITE" id="PS50969"/>
    </source>
</evidence>
<evidence type="ECO:0000259" key="12">
    <source>
        <dbReference type="PROSITE" id="PS50053"/>
    </source>
</evidence>
<dbReference type="InterPro" id="IPR023214">
    <property type="entry name" value="HAD_sf"/>
</dbReference>
<feature type="domain" description="FCP1 homology" evidence="13">
    <location>
        <begin position="135"/>
        <end position="310"/>
    </location>
</feature>
<evidence type="ECO:0000256" key="2">
    <source>
        <dbReference type="ARBA" id="ARBA00004123"/>
    </source>
</evidence>
<evidence type="ECO:0000256" key="9">
    <source>
        <dbReference type="ARBA" id="ARBA00032039"/>
    </source>
</evidence>
<sequence length="329" mass="38106">MEPISTNNAQEEIWTVLKFTHNGKEYSVSLEKWDRVFDLKSALFELTNVPPERQKILGLVKGKLPPDDVCIGDINLAFNKRFQLKLEDLPDVINDLDVDFSANPAIAANYLADQRNIRKIREFSQKLTINFMSPLREGKRLLVLDLDYTILDTKPLKSGALPVEECARPYLHEFLEAVYPYYDICIWSQTNWRWLETKLIELGMVGSNRPYQLKVLDKTVMFEVFGSRDGEPYVHAVKALGIIWRRLPQFSAKNTIHIDDLSVYQQITQGRNFALNPSEGLKVSPFKNAHTERAAEDRELQRLSRYLTYLAGLEDFRSVNHKDWKKLSL</sequence>
<evidence type="ECO:0000256" key="8">
    <source>
        <dbReference type="ARBA" id="ARBA00023242"/>
    </source>
</evidence>
<proteinExistence type="predicted"/>